<evidence type="ECO:0000256" key="10">
    <source>
        <dbReference type="ARBA" id="ARBA00023163"/>
    </source>
</evidence>
<keyword evidence="9" id="KW-0010">Activator</keyword>
<keyword evidence="15" id="KW-1185">Reference proteome</keyword>
<evidence type="ECO:0000256" key="3">
    <source>
        <dbReference type="ARBA" id="ARBA00008711"/>
    </source>
</evidence>
<evidence type="ECO:0000256" key="7">
    <source>
        <dbReference type="ARBA" id="ARBA00022763"/>
    </source>
</evidence>
<comment type="catalytic activity">
    <reaction evidence="12">
        <text>a 6-O-methyl-2'-deoxyguanosine in DNA + L-cysteinyl-[protein] = S-methyl-L-cysteinyl-[protein] + a 2'-deoxyguanosine in DNA</text>
        <dbReference type="Rhea" id="RHEA:24000"/>
        <dbReference type="Rhea" id="RHEA-COMP:10131"/>
        <dbReference type="Rhea" id="RHEA-COMP:10132"/>
        <dbReference type="Rhea" id="RHEA-COMP:11367"/>
        <dbReference type="Rhea" id="RHEA-COMP:11368"/>
        <dbReference type="ChEBI" id="CHEBI:29950"/>
        <dbReference type="ChEBI" id="CHEBI:82612"/>
        <dbReference type="ChEBI" id="CHEBI:85445"/>
        <dbReference type="ChEBI" id="CHEBI:85448"/>
        <dbReference type="EC" id="2.1.1.63"/>
    </reaction>
</comment>
<dbReference type="InterPro" id="IPR008332">
    <property type="entry name" value="MethylG_MeTrfase_N"/>
</dbReference>
<comment type="similarity">
    <text evidence="3">Belongs to the MGMT family.</text>
</comment>
<comment type="catalytic activity">
    <reaction evidence="1">
        <text>a 4-O-methyl-thymidine in DNA + L-cysteinyl-[protein] = a thymidine in DNA + S-methyl-L-cysteinyl-[protein]</text>
        <dbReference type="Rhea" id="RHEA:53428"/>
        <dbReference type="Rhea" id="RHEA-COMP:10131"/>
        <dbReference type="Rhea" id="RHEA-COMP:10132"/>
        <dbReference type="Rhea" id="RHEA-COMP:13555"/>
        <dbReference type="Rhea" id="RHEA-COMP:13556"/>
        <dbReference type="ChEBI" id="CHEBI:29950"/>
        <dbReference type="ChEBI" id="CHEBI:82612"/>
        <dbReference type="ChEBI" id="CHEBI:137386"/>
        <dbReference type="ChEBI" id="CHEBI:137387"/>
        <dbReference type="EC" id="2.1.1.63"/>
    </reaction>
</comment>
<keyword evidence="10" id="KW-0804">Transcription</keyword>
<evidence type="ECO:0000256" key="12">
    <source>
        <dbReference type="ARBA" id="ARBA00049348"/>
    </source>
</evidence>
<dbReference type="InterPro" id="IPR009057">
    <property type="entry name" value="Homeodomain-like_sf"/>
</dbReference>
<dbReference type="GO" id="GO:0003700">
    <property type="term" value="F:DNA-binding transcription factor activity"/>
    <property type="evidence" value="ECO:0007669"/>
    <property type="project" value="InterPro"/>
</dbReference>
<evidence type="ECO:0000256" key="1">
    <source>
        <dbReference type="ARBA" id="ARBA00001286"/>
    </source>
</evidence>
<dbReference type="GO" id="GO:0003908">
    <property type="term" value="F:methylated-DNA-[protein]-cysteine S-methyltransferase activity"/>
    <property type="evidence" value="ECO:0007669"/>
    <property type="project" value="UniProtKB-EC"/>
</dbReference>
<keyword evidence="5 14" id="KW-0489">Methyltransferase</keyword>
<dbReference type="GO" id="GO:0043565">
    <property type="term" value="F:sequence-specific DNA binding"/>
    <property type="evidence" value="ECO:0007669"/>
    <property type="project" value="InterPro"/>
</dbReference>
<dbReference type="NCBIfam" id="TIGR00589">
    <property type="entry name" value="ogt"/>
    <property type="match status" value="1"/>
</dbReference>
<dbReference type="SUPFAM" id="SSF46689">
    <property type="entry name" value="Homeodomain-like"/>
    <property type="match status" value="1"/>
</dbReference>
<protein>
    <recommendedName>
        <fullName evidence="4">methylated-DNA--[protein]-cysteine S-methyltransferase</fullName>
        <ecNumber evidence="4">2.1.1.63</ecNumber>
    </recommendedName>
</protein>
<reference evidence="14 15" key="1">
    <citation type="submission" date="2016-10" db="EMBL/GenBank/DDBJ databases">
        <authorList>
            <person name="de Groot N.N."/>
        </authorList>
    </citation>
    <scope>NUCLEOTIDE SEQUENCE [LARGE SCALE GENOMIC DNA]</scope>
    <source>
        <strain evidence="14 15">DSM 21001</strain>
    </source>
</reference>
<dbReference type="InterPro" id="IPR036217">
    <property type="entry name" value="MethylDNA_cys_MeTrfase_DNAb"/>
</dbReference>
<evidence type="ECO:0000256" key="4">
    <source>
        <dbReference type="ARBA" id="ARBA00011918"/>
    </source>
</evidence>
<dbReference type="Pfam" id="PF02805">
    <property type="entry name" value="Ada_Zn_binding"/>
    <property type="match status" value="1"/>
</dbReference>
<dbReference type="InterPro" id="IPR004026">
    <property type="entry name" value="Ada_DNA_repair_Zn-bd"/>
</dbReference>
<evidence type="ECO:0000256" key="6">
    <source>
        <dbReference type="ARBA" id="ARBA00022679"/>
    </source>
</evidence>
<organism evidence="14 15">
    <name type="scientific">Granulicella pectinivorans</name>
    <dbReference type="NCBI Taxonomy" id="474950"/>
    <lineage>
        <taxon>Bacteria</taxon>
        <taxon>Pseudomonadati</taxon>
        <taxon>Acidobacteriota</taxon>
        <taxon>Terriglobia</taxon>
        <taxon>Terriglobales</taxon>
        <taxon>Acidobacteriaceae</taxon>
        <taxon>Granulicella</taxon>
    </lineage>
</organism>
<dbReference type="Gene3D" id="1.10.10.60">
    <property type="entry name" value="Homeodomain-like"/>
    <property type="match status" value="1"/>
</dbReference>
<dbReference type="Pfam" id="PF01035">
    <property type="entry name" value="DNA_binding_1"/>
    <property type="match status" value="1"/>
</dbReference>
<dbReference type="InterPro" id="IPR036388">
    <property type="entry name" value="WH-like_DNA-bd_sf"/>
</dbReference>
<dbReference type="EC" id="2.1.1.63" evidence="4"/>
<dbReference type="STRING" id="474950.SAMN05421771_0316"/>
<dbReference type="AlphaFoldDB" id="A0A1I6L5Y1"/>
<dbReference type="InterPro" id="IPR018060">
    <property type="entry name" value="HTH_AraC"/>
</dbReference>
<dbReference type="InterPro" id="IPR014048">
    <property type="entry name" value="MethylDNA_cys_MeTrfase_DNA-bd"/>
</dbReference>
<dbReference type="InterPro" id="IPR001497">
    <property type="entry name" value="MethylDNA_cys_MeTrfase_AS"/>
</dbReference>
<dbReference type="Gene3D" id="3.40.10.10">
    <property type="entry name" value="DNA Methylphosphotriester Repair Domain"/>
    <property type="match status" value="1"/>
</dbReference>
<evidence type="ECO:0000256" key="5">
    <source>
        <dbReference type="ARBA" id="ARBA00022603"/>
    </source>
</evidence>
<dbReference type="PROSITE" id="PS01124">
    <property type="entry name" value="HTH_ARAC_FAMILY_2"/>
    <property type="match status" value="1"/>
</dbReference>
<dbReference type="GO" id="GO:0006281">
    <property type="term" value="P:DNA repair"/>
    <property type="evidence" value="ECO:0007669"/>
    <property type="project" value="UniProtKB-KW"/>
</dbReference>
<dbReference type="Gene3D" id="1.10.10.10">
    <property type="entry name" value="Winged helix-like DNA-binding domain superfamily/Winged helix DNA-binding domain"/>
    <property type="match status" value="1"/>
</dbReference>
<dbReference type="FunFam" id="1.10.10.10:FF:000214">
    <property type="entry name" value="Methylated-DNA--protein-cysteine methyltransferase"/>
    <property type="match status" value="1"/>
</dbReference>
<comment type="cofactor">
    <cofactor evidence="2">
        <name>Zn(2+)</name>
        <dbReference type="ChEBI" id="CHEBI:29105"/>
    </cofactor>
</comment>
<evidence type="ECO:0000313" key="14">
    <source>
        <dbReference type="EMBL" id="SFR98911.1"/>
    </source>
</evidence>
<dbReference type="GO" id="GO:0032259">
    <property type="term" value="P:methylation"/>
    <property type="evidence" value="ECO:0007669"/>
    <property type="project" value="UniProtKB-KW"/>
</dbReference>
<dbReference type="OrthoDB" id="9802228at2"/>
<dbReference type="PANTHER" id="PTHR10815:SF5">
    <property type="entry name" value="METHYLATED-DNA--PROTEIN-CYSTEINE METHYLTRANSFERASE"/>
    <property type="match status" value="1"/>
</dbReference>
<dbReference type="Proteomes" id="UP000199024">
    <property type="component" value="Unassembled WGS sequence"/>
</dbReference>
<dbReference type="PROSITE" id="PS00374">
    <property type="entry name" value="MGMT"/>
    <property type="match status" value="1"/>
</dbReference>
<keyword evidence="6 14" id="KW-0808">Transferase</keyword>
<dbReference type="PANTHER" id="PTHR10815">
    <property type="entry name" value="METHYLATED-DNA--PROTEIN-CYSTEINE METHYLTRANSFERASE"/>
    <property type="match status" value="1"/>
</dbReference>
<gene>
    <name evidence="14" type="ORF">SAMN05421771_0316</name>
</gene>
<evidence type="ECO:0000313" key="15">
    <source>
        <dbReference type="Proteomes" id="UP000199024"/>
    </source>
</evidence>
<dbReference type="Pfam" id="PF02870">
    <property type="entry name" value="Methyltransf_1N"/>
    <property type="match status" value="1"/>
</dbReference>
<dbReference type="Gene3D" id="3.30.160.70">
    <property type="entry name" value="Methylated DNA-protein cysteine methyltransferase domain"/>
    <property type="match status" value="1"/>
</dbReference>
<dbReference type="EMBL" id="FOZL01000001">
    <property type="protein sequence ID" value="SFR98911.1"/>
    <property type="molecule type" value="Genomic_DNA"/>
</dbReference>
<evidence type="ECO:0000259" key="13">
    <source>
        <dbReference type="PROSITE" id="PS01124"/>
    </source>
</evidence>
<keyword evidence="11" id="KW-0234">DNA repair</keyword>
<sequence>MENVVSSIPSVFPGKQWQQVLERDARADGMFVYAVKSTKVYCRPSCASRRPTRKNVTFFPTPELAEAAGYRACLRCDPKQVEAKNDPQAEAIAAVTDYLKTHAGERTKLEDVAKATGVGRLTILRGFKRVLGVTPGEFAKAQRVEKFKEKIRAPKTAPTPAAEGSVGLRARLRAAKAAGPVSITDAMYQAGFGSSSRLYEGSGATLGMKPKEMREGGAGLLIRYAITNSPLGRMLVATTDLGVCTIAFGKNDTELEKDLRERFSKATLAVAKPNKGWLADAVNFVAASMTEHPAAALFPTHVRATAFQQRVWAALRQIPRGETRTYRELAMSLGMPTGSRAVASACGANPIAIAVPCHRVVGKDGALTGYRWGVERKKRLLEAELGKPA</sequence>
<evidence type="ECO:0000256" key="2">
    <source>
        <dbReference type="ARBA" id="ARBA00001947"/>
    </source>
</evidence>
<keyword evidence="7" id="KW-0227">DNA damage</keyword>
<dbReference type="GO" id="GO:0008270">
    <property type="term" value="F:zinc ion binding"/>
    <property type="evidence" value="ECO:0007669"/>
    <property type="project" value="InterPro"/>
</dbReference>
<name>A0A1I6L5Y1_9BACT</name>
<evidence type="ECO:0000256" key="8">
    <source>
        <dbReference type="ARBA" id="ARBA00023015"/>
    </source>
</evidence>
<keyword evidence="8" id="KW-0805">Transcription regulation</keyword>
<evidence type="ECO:0000256" key="11">
    <source>
        <dbReference type="ARBA" id="ARBA00023204"/>
    </source>
</evidence>
<evidence type="ECO:0000256" key="9">
    <source>
        <dbReference type="ARBA" id="ARBA00023159"/>
    </source>
</evidence>
<dbReference type="SUPFAM" id="SSF46767">
    <property type="entry name" value="Methylated DNA-protein cysteine methyltransferase, C-terminal domain"/>
    <property type="match status" value="1"/>
</dbReference>
<dbReference type="CDD" id="cd06445">
    <property type="entry name" value="ATase"/>
    <property type="match status" value="1"/>
</dbReference>
<feature type="domain" description="HTH araC/xylS-type" evidence="13">
    <location>
        <begin position="93"/>
        <end position="216"/>
    </location>
</feature>
<accession>A0A1I6L5Y1</accession>
<dbReference type="InterPro" id="IPR036631">
    <property type="entry name" value="MGMT_N_sf"/>
</dbReference>
<proteinExistence type="inferred from homology"/>
<dbReference type="SUPFAM" id="SSF53155">
    <property type="entry name" value="Methylated DNA-protein cysteine methyltransferase domain"/>
    <property type="match status" value="1"/>
</dbReference>
<dbReference type="SMART" id="SM00342">
    <property type="entry name" value="HTH_ARAC"/>
    <property type="match status" value="1"/>
</dbReference>
<dbReference type="SUPFAM" id="SSF57884">
    <property type="entry name" value="Ada DNA repair protein, N-terminal domain (N-Ada 10)"/>
    <property type="match status" value="1"/>
</dbReference>
<dbReference type="InterPro" id="IPR035451">
    <property type="entry name" value="Ada-like_dom_sf"/>
</dbReference>